<dbReference type="AlphaFoldDB" id="A0A2S5A2B9"/>
<comment type="caution">
    <text evidence="2">The sequence shown here is derived from an EMBL/GenBank/DDBJ whole genome shotgun (WGS) entry which is preliminary data.</text>
</comment>
<evidence type="ECO:0000313" key="2">
    <source>
        <dbReference type="EMBL" id="POY36740.1"/>
    </source>
</evidence>
<sequence length="442" mass="49687">MHILVKFKLIGLLVLVLTCFKSFGACTKITDPKVTIPFGGNAWIINNPSNSDAALITNQGVTNWKSAKSVITAYIYVEKTGTFDLSLKLKVLKGTSTIKLEVAGSSIIFQASNDTYDTPRIGTVVFKKAGYNIVKIQGINKAGDTFAEVSDLILSGASVNDALTFTKNNDDNFFHWGRRGPSVHLNYIVPETVKDQVEWFYSEITVPKGDDPVGSYYMSNGFSEGYFGIQVNSPTERRVLFSVWSPFNTNDPKSIPDSMKIVLLKKGMNVRSGEFGNEGSGGQSFMVYNWEAGKTYKFLTHVKPVDQSHTEYTSYFFDIKQNKWLLLASFKRPQTHTYLKSPHSFLENFAPDKGNIDRLANYGNQWVRDMNGNWYEVTEAYLSADLTARKGYRRDYAGGLSKSNTSFYMRNGGFFNESVTLDQKFIRKPMNKEPNIDFDALP</sequence>
<name>A0A2S5A2B9_9SPHI</name>
<gene>
    <name evidence="2" type="ORF">C3K47_10295</name>
</gene>
<dbReference type="EMBL" id="PQVF01000006">
    <property type="protein sequence ID" value="POY36740.1"/>
    <property type="molecule type" value="Genomic_DNA"/>
</dbReference>
<evidence type="ECO:0000259" key="1">
    <source>
        <dbReference type="Pfam" id="PF16871"/>
    </source>
</evidence>
<accession>A0A2S5A2B9</accession>
<dbReference type="Pfam" id="PF11958">
    <property type="entry name" value="DUF3472"/>
    <property type="match status" value="1"/>
</dbReference>
<evidence type="ECO:0000313" key="3">
    <source>
        <dbReference type="Proteomes" id="UP000236893"/>
    </source>
</evidence>
<dbReference type="OrthoDB" id="6014523at2"/>
<keyword evidence="3" id="KW-1185">Reference proteome</keyword>
<feature type="domain" description="DUF5077" evidence="1">
    <location>
        <begin position="36"/>
        <end position="158"/>
    </location>
</feature>
<dbReference type="Proteomes" id="UP000236893">
    <property type="component" value="Unassembled WGS sequence"/>
</dbReference>
<dbReference type="RefSeq" id="WP_103789043.1">
    <property type="nucleotide sequence ID" value="NZ_PQVF01000006.1"/>
</dbReference>
<organism evidence="2 3">
    <name type="scientific">Solitalea longa</name>
    <dbReference type="NCBI Taxonomy" id="2079460"/>
    <lineage>
        <taxon>Bacteria</taxon>
        <taxon>Pseudomonadati</taxon>
        <taxon>Bacteroidota</taxon>
        <taxon>Sphingobacteriia</taxon>
        <taxon>Sphingobacteriales</taxon>
        <taxon>Sphingobacteriaceae</taxon>
        <taxon>Solitalea</taxon>
    </lineage>
</organism>
<dbReference type="InterPro" id="IPR021862">
    <property type="entry name" value="DUF3472"/>
</dbReference>
<dbReference type="InterPro" id="IPR031712">
    <property type="entry name" value="DUF5077"/>
</dbReference>
<reference evidence="2 3" key="1">
    <citation type="submission" date="2018-01" db="EMBL/GenBank/DDBJ databases">
        <authorList>
            <person name="Gaut B.S."/>
            <person name="Morton B.R."/>
            <person name="Clegg M.T."/>
            <person name="Duvall M.R."/>
        </authorList>
    </citation>
    <scope>NUCLEOTIDE SEQUENCE [LARGE SCALE GENOMIC DNA]</scope>
    <source>
        <strain evidence="2 3">HR-AV</strain>
    </source>
</reference>
<proteinExistence type="predicted"/>
<protein>
    <submittedName>
        <fullName evidence="2">Nematoblast specific protein</fullName>
    </submittedName>
</protein>
<dbReference type="Pfam" id="PF16871">
    <property type="entry name" value="DUF5077"/>
    <property type="match status" value="1"/>
</dbReference>